<evidence type="ECO:0000259" key="23">
    <source>
        <dbReference type="PROSITE" id="PS50927"/>
    </source>
</evidence>
<evidence type="ECO:0000256" key="14">
    <source>
        <dbReference type="ARBA" id="ARBA00023136"/>
    </source>
</evidence>
<comment type="catalytic activity">
    <reaction evidence="18">
        <text>L-threonyl-[protein] + ATP = O-phospho-L-threonyl-[protein] + ADP + H(+)</text>
        <dbReference type="Rhea" id="RHEA:46608"/>
        <dbReference type="Rhea" id="RHEA-COMP:11060"/>
        <dbReference type="Rhea" id="RHEA-COMP:11605"/>
        <dbReference type="ChEBI" id="CHEBI:15378"/>
        <dbReference type="ChEBI" id="CHEBI:30013"/>
        <dbReference type="ChEBI" id="CHEBI:30616"/>
        <dbReference type="ChEBI" id="CHEBI:61977"/>
        <dbReference type="ChEBI" id="CHEBI:456216"/>
        <dbReference type="EC" id="2.7.11.1"/>
    </reaction>
</comment>
<keyword evidence="8" id="KW-0732">Signal</keyword>
<keyword evidence="17" id="KW-0325">Glycoprotein</keyword>
<feature type="domain" description="Bulb-type lectin" evidence="23">
    <location>
        <begin position="55"/>
        <end position="176"/>
    </location>
</feature>
<keyword evidence="9" id="KW-0430">Lectin</keyword>
<dbReference type="AlphaFoldDB" id="A0A7N2L3D4"/>
<dbReference type="Pfam" id="PF00069">
    <property type="entry name" value="Pkinase"/>
    <property type="match status" value="1"/>
</dbReference>
<keyword evidence="15" id="KW-1015">Disulfide bond</keyword>
<dbReference type="Gramene" id="QL02p100873:mrna">
    <property type="protein sequence ID" value="QL02p100873:mrna:CDS:1"/>
    <property type="gene ID" value="QL02p100873"/>
</dbReference>
<keyword evidence="16" id="KW-0675">Receptor</keyword>
<feature type="domain" description="Protein kinase" evidence="22">
    <location>
        <begin position="279"/>
        <end position="552"/>
    </location>
</feature>
<reference evidence="25" key="1">
    <citation type="journal article" date="2016" name="G3 (Bethesda)">
        <title>First Draft Assembly and Annotation of the Genome of a California Endemic Oak Quercus lobata Nee (Fagaceae).</title>
        <authorList>
            <person name="Sork V.L."/>
            <person name="Fitz-Gibbon S.T."/>
            <person name="Puiu D."/>
            <person name="Crepeau M."/>
            <person name="Gugger P.F."/>
            <person name="Sherman R."/>
            <person name="Stevens K."/>
            <person name="Langley C.H."/>
            <person name="Pellegrini M."/>
            <person name="Salzberg S.L."/>
        </authorList>
    </citation>
    <scope>NUCLEOTIDE SEQUENCE [LARGE SCALE GENOMIC DNA]</scope>
    <source>
        <strain evidence="25">cv. SW786</strain>
    </source>
</reference>
<dbReference type="PROSITE" id="PS00108">
    <property type="entry name" value="PROTEIN_KINASE_ST"/>
    <property type="match status" value="1"/>
</dbReference>
<keyword evidence="12 20" id="KW-0067">ATP-binding</keyword>
<keyword evidence="13 21" id="KW-1133">Transmembrane helix</keyword>
<evidence type="ECO:0000256" key="20">
    <source>
        <dbReference type="PROSITE-ProRule" id="PRU10141"/>
    </source>
</evidence>
<dbReference type="EnsemblPlants" id="QL02p100873:mrna">
    <property type="protein sequence ID" value="QL02p100873:mrna:CDS:1"/>
    <property type="gene ID" value="QL02p100873"/>
</dbReference>
<sequence length="586" mass="65621">MEDSLDKLARKMNNRSMAQRSQKQEIYTTSKKAWSHFALLLILSLKAHLSTASASDTMYRGQPLAWNQTLTSKSGIFELGFFTPGKSHKYYVGIWYKTRAELRAVWVANRDCPVSDPSSKALEISEDGNLLITEKGIPFCKCTNSGMPNYTVAVLLDNGNFILRDKLDNVLWQSFEEQTNTLLPGAKIGYNTWTSSENPGSGQFSAELEQSGDAPVLHRSRTKMSKKAAWILGVLAMLILLLSIVLAIILCTPSADGALEESEFSLMLFKYRDLRKATNNFSQKLGEGGFGTVFKGTLLNSTAIAVKNIRSVEQGEKQFRAEVRTLGAIQHVNLLRLRGFCVEASKRFLVYDYMPKGSLESHLFKEVSKILDWNTRYHIAIGIARGLAYLHETCIDCIIHCDIKPENILLDAEYDPKVADFGLAKVIGRNFSRVLITMRGTRGYLAPEWISGEAVTSKVDVFSYGKLLFEIISGRRNINMVDEEICNYFPARVAMAINKGEDLLTLLDLKLEGNANMEELTRACKVACWCIQDDPSDRPTMGNVVKILEGLMQLGIPQIPLYFRRLSENPMEASVCHEIETCSSSY</sequence>
<dbReference type="InterPro" id="IPR011009">
    <property type="entry name" value="Kinase-like_dom_sf"/>
</dbReference>
<comment type="subcellular location">
    <subcellularLocation>
        <location evidence="1">Cell membrane</location>
        <topology evidence="1">Single-pass type I membrane protein</topology>
    </subcellularLocation>
</comment>
<dbReference type="Gene3D" id="2.90.10.10">
    <property type="entry name" value="Bulb-type lectin domain"/>
    <property type="match status" value="1"/>
</dbReference>
<dbReference type="InterPro" id="IPR000719">
    <property type="entry name" value="Prot_kinase_dom"/>
</dbReference>
<dbReference type="SUPFAM" id="SSF51110">
    <property type="entry name" value="alpha-D-mannose-specific plant lectins"/>
    <property type="match status" value="1"/>
</dbReference>
<dbReference type="Pfam" id="PF01453">
    <property type="entry name" value="B_lectin"/>
    <property type="match status" value="1"/>
</dbReference>
<dbReference type="FunFam" id="2.90.10.10:FF:000009">
    <property type="entry name" value="Receptor-like serine/threonine-protein kinase SD1-8"/>
    <property type="match status" value="1"/>
</dbReference>
<feature type="transmembrane region" description="Helical" evidence="21">
    <location>
        <begin position="228"/>
        <end position="250"/>
    </location>
</feature>
<evidence type="ECO:0000313" key="24">
    <source>
        <dbReference type="EnsemblPlants" id="QL02p100873:mrna:CDS:1"/>
    </source>
</evidence>
<dbReference type="InterPro" id="IPR001480">
    <property type="entry name" value="Bulb-type_lectin_dom"/>
</dbReference>
<keyword evidence="7 21" id="KW-0812">Transmembrane</keyword>
<dbReference type="RefSeq" id="XP_030955354.1">
    <property type="nucleotide sequence ID" value="XM_031099494.1"/>
</dbReference>
<accession>A0A7N2L3D4</accession>
<feature type="binding site" evidence="20">
    <location>
        <position position="307"/>
    </location>
    <ligand>
        <name>ATP</name>
        <dbReference type="ChEBI" id="CHEBI:30616"/>
    </ligand>
</feature>
<keyword evidence="11" id="KW-0418">Kinase</keyword>
<dbReference type="GO" id="GO:0005524">
    <property type="term" value="F:ATP binding"/>
    <property type="evidence" value="ECO:0007669"/>
    <property type="project" value="UniProtKB-UniRule"/>
</dbReference>
<name>A0A7N2L3D4_QUELO</name>
<comment type="catalytic activity">
    <reaction evidence="19">
        <text>L-seryl-[protein] + ATP = O-phospho-L-seryl-[protein] + ADP + H(+)</text>
        <dbReference type="Rhea" id="RHEA:17989"/>
        <dbReference type="Rhea" id="RHEA-COMP:9863"/>
        <dbReference type="Rhea" id="RHEA-COMP:11604"/>
        <dbReference type="ChEBI" id="CHEBI:15378"/>
        <dbReference type="ChEBI" id="CHEBI:29999"/>
        <dbReference type="ChEBI" id="CHEBI:30616"/>
        <dbReference type="ChEBI" id="CHEBI:83421"/>
        <dbReference type="ChEBI" id="CHEBI:456216"/>
        <dbReference type="EC" id="2.7.11.1"/>
    </reaction>
</comment>
<evidence type="ECO:0000256" key="7">
    <source>
        <dbReference type="ARBA" id="ARBA00022692"/>
    </source>
</evidence>
<evidence type="ECO:0000256" key="8">
    <source>
        <dbReference type="ARBA" id="ARBA00022729"/>
    </source>
</evidence>
<reference evidence="24" key="2">
    <citation type="submission" date="2021-01" db="UniProtKB">
        <authorList>
            <consortium name="EnsemblPlants"/>
        </authorList>
    </citation>
    <scope>IDENTIFICATION</scope>
</reference>
<evidence type="ECO:0000256" key="18">
    <source>
        <dbReference type="ARBA" id="ARBA00047899"/>
    </source>
</evidence>
<keyword evidence="14 21" id="KW-0472">Membrane</keyword>
<dbReference type="SUPFAM" id="SSF56112">
    <property type="entry name" value="Protein kinase-like (PK-like)"/>
    <property type="match status" value="1"/>
</dbReference>
<dbReference type="PROSITE" id="PS00107">
    <property type="entry name" value="PROTEIN_KINASE_ATP"/>
    <property type="match status" value="1"/>
</dbReference>
<dbReference type="GO" id="GO:0030246">
    <property type="term" value="F:carbohydrate binding"/>
    <property type="evidence" value="ECO:0007669"/>
    <property type="project" value="UniProtKB-KW"/>
</dbReference>
<evidence type="ECO:0000256" key="5">
    <source>
        <dbReference type="ARBA" id="ARBA00022553"/>
    </source>
</evidence>
<gene>
    <name evidence="24" type="primary">LOC115977571</name>
</gene>
<dbReference type="Gene3D" id="3.30.200.20">
    <property type="entry name" value="Phosphorylase Kinase, domain 1"/>
    <property type="match status" value="1"/>
</dbReference>
<dbReference type="OMA" id="NCESACL"/>
<dbReference type="CDD" id="cd00028">
    <property type="entry name" value="B_lectin"/>
    <property type="match status" value="1"/>
</dbReference>
<keyword evidence="3" id="KW-1003">Cell membrane</keyword>
<dbReference type="Gene3D" id="1.10.510.10">
    <property type="entry name" value="Transferase(Phosphotransferase) domain 1"/>
    <property type="match status" value="1"/>
</dbReference>
<proteinExistence type="predicted"/>
<dbReference type="InterPro" id="IPR008271">
    <property type="entry name" value="Ser/Thr_kinase_AS"/>
</dbReference>
<evidence type="ECO:0000256" key="19">
    <source>
        <dbReference type="ARBA" id="ARBA00048679"/>
    </source>
</evidence>
<evidence type="ECO:0000256" key="17">
    <source>
        <dbReference type="ARBA" id="ARBA00023180"/>
    </source>
</evidence>
<evidence type="ECO:0000256" key="6">
    <source>
        <dbReference type="ARBA" id="ARBA00022679"/>
    </source>
</evidence>
<dbReference type="FunFam" id="3.30.200.20:FF:000178">
    <property type="entry name" value="serine/threonine-protein kinase PBS1-like"/>
    <property type="match status" value="1"/>
</dbReference>
<evidence type="ECO:0000256" key="3">
    <source>
        <dbReference type="ARBA" id="ARBA00022475"/>
    </source>
</evidence>
<dbReference type="InterPro" id="IPR017441">
    <property type="entry name" value="Protein_kinase_ATP_BS"/>
</dbReference>
<keyword evidence="10 20" id="KW-0547">Nucleotide-binding</keyword>
<dbReference type="Proteomes" id="UP000594261">
    <property type="component" value="Chromosome 2"/>
</dbReference>
<dbReference type="OrthoDB" id="643280at2759"/>
<keyword evidence="4" id="KW-0723">Serine/threonine-protein kinase</keyword>
<evidence type="ECO:0000256" key="12">
    <source>
        <dbReference type="ARBA" id="ARBA00022840"/>
    </source>
</evidence>
<dbReference type="PROSITE" id="PS50011">
    <property type="entry name" value="PROTEIN_KINASE_DOM"/>
    <property type="match status" value="1"/>
</dbReference>
<evidence type="ECO:0000256" key="21">
    <source>
        <dbReference type="SAM" id="Phobius"/>
    </source>
</evidence>
<organism evidence="24 25">
    <name type="scientific">Quercus lobata</name>
    <name type="common">Valley oak</name>
    <dbReference type="NCBI Taxonomy" id="97700"/>
    <lineage>
        <taxon>Eukaryota</taxon>
        <taxon>Viridiplantae</taxon>
        <taxon>Streptophyta</taxon>
        <taxon>Embryophyta</taxon>
        <taxon>Tracheophyta</taxon>
        <taxon>Spermatophyta</taxon>
        <taxon>Magnoliopsida</taxon>
        <taxon>eudicotyledons</taxon>
        <taxon>Gunneridae</taxon>
        <taxon>Pentapetalae</taxon>
        <taxon>rosids</taxon>
        <taxon>fabids</taxon>
        <taxon>Fagales</taxon>
        <taxon>Fagaceae</taxon>
        <taxon>Quercus</taxon>
    </lineage>
</organism>
<dbReference type="EC" id="2.7.11.1" evidence="2"/>
<dbReference type="InParanoid" id="A0A7N2L3D4"/>
<evidence type="ECO:0000256" key="16">
    <source>
        <dbReference type="ARBA" id="ARBA00023170"/>
    </source>
</evidence>
<evidence type="ECO:0000256" key="10">
    <source>
        <dbReference type="ARBA" id="ARBA00022741"/>
    </source>
</evidence>
<keyword evidence="25" id="KW-1185">Reference proteome</keyword>
<dbReference type="GO" id="GO:0004674">
    <property type="term" value="F:protein serine/threonine kinase activity"/>
    <property type="evidence" value="ECO:0007669"/>
    <property type="project" value="UniProtKB-KW"/>
</dbReference>
<dbReference type="GO" id="GO:0005886">
    <property type="term" value="C:plasma membrane"/>
    <property type="evidence" value="ECO:0007669"/>
    <property type="project" value="UniProtKB-SubCell"/>
</dbReference>
<dbReference type="PANTHER" id="PTHR47974">
    <property type="entry name" value="OS07G0415500 PROTEIN"/>
    <property type="match status" value="1"/>
</dbReference>
<dbReference type="SMART" id="SM00220">
    <property type="entry name" value="S_TKc"/>
    <property type="match status" value="1"/>
</dbReference>
<dbReference type="GeneID" id="115977571"/>
<evidence type="ECO:0000256" key="11">
    <source>
        <dbReference type="ARBA" id="ARBA00022777"/>
    </source>
</evidence>
<evidence type="ECO:0000256" key="15">
    <source>
        <dbReference type="ARBA" id="ARBA00023157"/>
    </source>
</evidence>
<evidence type="ECO:0000313" key="25">
    <source>
        <dbReference type="Proteomes" id="UP000594261"/>
    </source>
</evidence>
<evidence type="ECO:0000256" key="4">
    <source>
        <dbReference type="ARBA" id="ARBA00022527"/>
    </source>
</evidence>
<dbReference type="KEGG" id="qlo:115977571"/>
<dbReference type="FunFam" id="1.10.510.10:FF:000227">
    <property type="entry name" value="Serine/threonine-protein kinase"/>
    <property type="match status" value="1"/>
</dbReference>
<dbReference type="SMART" id="SM00108">
    <property type="entry name" value="B_lectin"/>
    <property type="match status" value="1"/>
</dbReference>
<dbReference type="PROSITE" id="PS50927">
    <property type="entry name" value="BULB_LECTIN"/>
    <property type="match status" value="1"/>
</dbReference>
<evidence type="ECO:0000256" key="13">
    <source>
        <dbReference type="ARBA" id="ARBA00022989"/>
    </source>
</evidence>
<evidence type="ECO:0000256" key="1">
    <source>
        <dbReference type="ARBA" id="ARBA00004251"/>
    </source>
</evidence>
<evidence type="ECO:0000256" key="2">
    <source>
        <dbReference type="ARBA" id="ARBA00012513"/>
    </source>
</evidence>
<keyword evidence="5" id="KW-0597">Phosphoprotein</keyword>
<keyword evidence="6" id="KW-0808">Transferase</keyword>
<dbReference type="PANTHER" id="PTHR47974:SF19">
    <property type="entry name" value="RECEPTOR-LIKE SERINE_THREONINE-PROTEIN KINASE"/>
    <property type="match status" value="1"/>
</dbReference>
<dbReference type="CDD" id="cd14066">
    <property type="entry name" value="STKc_IRAK"/>
    <property type="match status" value="1"/>
</dbReference>
<protein>
    <recommendedName>
        <fullName evidence="2">non-specific serine/threonine protein kinase</fullName>
        <ecNumber evidence="2">2.7.11.1</ecNumber>
    </recommendedName>
</protein>
<evidence type="ECO:0000259" key="22">
    <source>
        <dbReference type="PROSITE" id="PS50011"/>
    </source>
</evidence>
<evidence type="ECO:0000256" key="9">
    <source>
        <dbReference type="ARBA" id="ARBA00022734"/>
    </source>
</evidence>
<dbReference type="InterPro" id="IPR036426">
    <property type="entry name" value="Bulb-type_lectin_dom_sf"/>
</dbReference>